<evidence type="ECO:0000256" key="1">
    <source>
        <dbReference type="SAM" id="Coils"/>
    </source>
</evidence>
<feature type="region of interest" description="Disordered" evidence="2">
    <location>
        <begin position="1"/>
        <end position="39"/>
    </location>
</feature>
<dbReference type="Gene3D" id="1.25.40.20">
    <property type="entry name" value="Ankyrin repeat-containing domain"/>
    <property type="match status" value="1"/>
</dbReference>
<dbReference type="InterPro" id="IPR011990">
    <property type="entry name" value="TPR-like_helical_dom_sf"/>
</dbReference>
<accession>A0AAN6PBY0</accession>
<dbReference type="Proteomes" id="UP001303115">
    <property type="component" value="Unassembled WGS sequence"/>
</dbReference>
<dbReference type="SUPFAM" id="SSF48403">
    <property type="entry name" value="Ankyrin repeat"/>
    <property type="match status" value="1"/>
</dbReference>
<dbReference type="Gene3D" id="1.25.40.10">
    <property type="entry name" value="Tetratricopeptide repeat domain"/>
    <property type="match status" value="1"/>
</dbReference>
<keyword evidence="1" id="KW-0175">Coiled coil</keyword>
<keyword evidence="4" id="KW-1185">Reference proteome</keyword>
<gene>
    <name evidence="3" type="ORF">C8A01DRAFT_38026</name>
</gene>
<evidence type="ECO:0000313" key="4">
    <source>
        <dbReference type="Proteomes" id="UP001303115"/>
    </source>
</evidence>
<organism evidence="3 4">
    <name type="scientific">Parachaetomium inaequale</name>
    <dbReference type="NCBI Taxonomy" id="2588326"/>
    <lineage>
        <taxon>Eukaryota</taxon>
        <taxon>Fungi</taxon>
        <taxon>Dikarya</taxon>
        <taxon>Ascomycota</taxon>
        <taxon>Pezizomycotina</taxon>
        <taxon>Sordariomycetes</taxon>
        <taxon>Sordariomycetidae</taxon>
        <taxon>Sordariales</taxon>
        <taxon>Chaetomiaceae</taxon>
        <taxon>Parachaetomium</taxon>
    </lineage>
</organism>
<protein>
    <submittedName>
        <fullName evidence="3">Uncharacterized protein</fullName>
    </submittedName>
</protein>
<feature type="region of interest" description="Disordered" evidence="2">
    <location>
        <begin position="478"/>
        <end position="500"/>
    </location>
</feature>
<sequence length="667" mass="75191">MSSDLPNTREDDMDPPRGSHPHPQNSTPPSTPPAPAPSPEAIAITTTWQTLMDKGRTHLARRRMELALQSFSSALLLCETHPAVLGPSQRFRVLGDLGVFIAGEVGSVLRQLGRLKEAEKRFEEQEADAKRLGGMEGARCRALGGLGVVGYQLALRAWEERKDAKEAEGLVKSAMGRLEEGGRVAREIREEEGKYWGHGPTTREREASAWEALAEGRLSLCYTLLADMDASRREAMMEKADQAARQAICYSRHLDGSVLPMSQFFYGRVLLRRGKKELALQQFNPKSDWAWNWGVTTPAMAMCKEPSEEHRGYLREIIDAGADLDILDNDGYTALDHAVFSGDAESEEIVLNGLRRHLRLSGADLAARRTEAYLRKGYREILQEKLRPILYQHAETPDCVKQLRRVYAETLAADSEKSALFDHLKYIRYADFKRFGRLPRSSDGLVRSYRLEQPGEEENELDVLIFFSYRWVNQDRTLDTPDDTDHTPDDTDHTPDDADHTQYRRMIDAAEAFLRQNPTVDAERLCIWMDFACVDQDNPGTGVSALPIIVTQCDAVISLVDETYYERAWCCVEAMMIGGLECSHSSYTVHRWYEHMSADAAAAAAATSPGSSPEQSDNQNNETGGWTLQRARGLRLNMKDKKLTYEHDRQKVMFLARQSGLLGRLRY</sequence>
<dbReference type="EMBL" id="MU854441">
    <property type="protein sequence ID" value="KAK4038066.1"/>
    <property type="molecule type" value="Genomic_DNA"/>
</dbReference>
<evidence type="ECO:0000256" key="2">
    <source>
        <dbReference type="SAM" id="MobiDB-lite"/>
    </source>
</evidence>
<dbReference type="InterPro" id="IPR036770">
    <property type="entry name" value="Ankyrin_rpt-contain_sf"/>
</dbReference>
<comment type="caution">
    <text evidence="3">The sequence shown here is derived from an EMBL/GenBank/DDBJ whole genome shotgun (WGS) entry which is preliminary data.</text>
</comment>
<feature type="compositionally biased region" description="Polar residues" evidence="2">
    <location>
        <begin position="608"/>
        <end position="626"/>
    </location>
</feature>
<name>A0AAN6PBY0_9PEZI</name>
<reference evidence="4" key="1">
    <citation type="journal article" date="2023" name="Mol. Phylogenet. Evol.">
        <title>Genome-scale phylogeny and comparative genomics of the fungal order Sordariales.</title>
        <authorList>
            <person name="Hensen N."/>
            <person name="Bonometti L."/>
            <person name="Westerberg I."/>
            <person name="Brannstrom I.O."/>
            <person name="Guillou S."/>
            <person name="Cros-Aarteil S."/>
            <person name="Calhoun S."/>
            <person name="Haridas S."/>
            <person name="Kuo A."/>
            <person name="Mondo S."/>
            <person name="Pangilinan J."/>
            <person name="Riley R."/>
            <person name="LaButti K."/>
            <person name="Andreopoulos B."/>
            <person name="Lipzen A."/>
            <person name="Chen C."/>
            <person name="Yan M."/>
            <person name="Daum C."/>
            <person name="Ng V."/>
            <person name="Clum A."/>
            <person name="Steindorff A."/>
            <person name="Ohm R.A."/>
            <person name="Martin F."/>
            <person name="Silar P."/>
            <person name="Natvig D.O."/>
            <person name="Lalanne C."/>
            <person name="Gautier V."/>
            <person name="Ament-Velasquez S.L."/>
            <person name="Kruys A."/>
            <person name="Hutchinson M.I."/>
            <person name="Powell A.J."/>
            <person name="Barry K."/>
            <person name="Miller A.N."/>
            <person name="Grigoriev I.V."/>
            <person name="Debuchy R."/>
            <person name="Gladieux P."/>
            <person name="Hiltunen Thoren M."/>
            <person name="Johannesson H."/>
        </authorList>
    </citation>
    <scope>NUCLEOTIDE SEQUENCE [LARGE SCALE GENOMIC DNA]</scope>
    <source>
        <strain evidence="4">CBS 284.82</strain>
    </source>
</reference>
<feature type="compositionally biased region" description="Basic and acidic residues" evidence="2">
    <location>
        <begin position="7"/>
        <end position="17"/>
    </location>
</feature>
<proteinExistence type="predicted"/>
<evidence type="ECO:0000313" key="3">
    <source>
        <dbReference type="EMBL" id="KAK4038066.1"/>
    </source>
</evidence>
<feature type="compositionally biased region" description="Pro residues" evidence="2">
    <location>
        <begin position="29"/>
        <end position="38"/>
    </location>
</feature>
<dbReference type="AlphaFoldDB" id="A0AAN6PBY0"/>
<feature type="coiled-coil region" evidence="1">
    <location>
        <begin position="108"/>
        <end position="135"/>
    </location>
</feature>
<feature type="region of interest" description="Disordered" evidence="2">
    <location>
        <begin position="604"/>
        <end position="626"/>
    </location>
</feature>